<name>A0A268NVN9_SHOCL</name>
<dbReference type="Pfam" id="PF01557">
    <property type="entry name" value="FAA_hydrolase"/>
    <property type="match status" value="1"/>
</dbReference>
<evidence type="ECO:0000259" key="3">
    <source>
        <dbReference type="Pfam" id="PF01557"/>
    </source>
</evidence>
<dbReference type="SUPFAM" id="SSF56529">
    <property type="entry name" value="FAH"/>
    <property type="match status" value="1"/>
</dbReference>
<dbReference type="FunFam" id="3.90.850.10:FF:000002">
    <property type="entry name" value="2-hydroxyhepta-2,4-diene-1,7-dioate isomerase"/>
    <property type="match status" value="1"/>
</dbReference>
<dbReference type="RefSeq" id="WP_095316632.1">
    <property type="nucleotide sequence ID" value="NZ_BOQQ01000008.1"/>
</dbReference>
<dbReference type="EMBL" id="NPCC01000042">
    <property type="protein sequence ID" value="PAE87115.1"/>
    <property type="molecule type" value="Genomic_DNA"/>
</dbReference>
<gene>
    <name evidence="4" type="ORF">CHH72_20265</name>
</gene>
<dbReference type="GO" id="GO:0016853">
    <property type="term" value="F:isomerase activity"/>
    <property type="evidence" value="ECO:0007669"/>
    <property type="project" value="UniProtKB-KW"/>
</dbReference>
<evidence type="ECO:0000313" key="5">
    <source>
        <dbReference type="Proteomes" id="UP000216207"/>
    </source>
</evidence>
<dbReference type="GO" id="GO:0046872">
    <property type="term" value="F:metal ion binding"/>
    <property type="evidence" value="ECO:0007669"/>
    <property type="project" value="UniProtKB-KW"/>
</dbReference>
<feature type="domain" description="Fumarylacetoacetase-like C-terminal" evidence="3">
    <location>
        <begin position="82"/>
        <end position="288"/>
    </location>
</feature>
<dbReference type="InterPro" id="IPR051121">
    <property type="entry name" value="FAH"/>
</dbReference>
<proteinExistence type="inferred from homology"/>
<evidence type="ECO:0000313" key="4">
    <source>
        <dbReference type="EMBL" id="PAE87115.1"/>
    </source>
</evidence>
<dbReference type="PANTHER" id="PTHR42796:SF4">
    <property type="entry name" value="FUMARYLACETOACETATE HYDROLASE DOMAIN-CONTAINING PROTEIN 2A"/>
    <property type="match status" value="1"/>
</dbReference>
<dbReference type="PANTHER" id="PTHR42796">
    <property type="entry name" value="FUMARYLACETOACETATE HYDROLASE DOMAIN-CONTAINING PROTEIN 2A-RELATED"/>
    <property type="match status" value="1"/>
</dbReference>
<dbReference type="InterPro" id="IPR036663">
    <property type="entry name" value="Fumarylacetoacetase_C_sf"/>
</dbReference>
<organism evidence="4 5">
    <name type="scientific">Shouchella clausii</name>
    <name type="common">Alkalihalobacillus clausii</name>
    <dbReference type="NCBI Taxonomy" id="79880"/>
    <lineage>
        <taxon>Bacteria</taxon>
        <taxon>Bacillati</taxon>
        <taxon>Bacillota</taxon>
        <taxon>Bacilli</taxon>
        <taxon>Bacillales</taxon>
        <taxon>Bacillaceae</taxon>
        <taxon>Shouchella</taxon>
    </lineage>
</organism>
<comment type="similarity">
    <text evidence="1">Belongs to the FAH family.</text>
</comment>
<comment type="caution">
    <text evidence="4">The sequence shown here is derived from an EMBL/GenBank/DDBJ whole genome shotgun (WGS) entry which is preliminary data.</text>
</comment>
<sequence>MKLCTLEHNHLGVERNGQIANIYEALQARPAEEVPATMDELINQPESLPALEAYMQTLEQTGPYMHAIESCTFGPAIPNPEKIICIGLNYRRHADETGSPYPETPILFSKFNNTLTGHGSNIVVPPVTQALDYEVELAVVIGKTAKQVTEDEALDYVLGYCTANDLSARDLQMKTAQWLLGKTCDGFCPIGPFLVTKEDIADPQNLALETRVNGEIKQQSNTADMIFTCAEIISYVSRHFTLKPGDILLTGTPEGVILGLPEAERRYLQPGDTVSVHIEQLGTLTNKLVNAE</sequence>
<dbReference type="Gene3D" id="3.90.850.10">
    <property type="entry name" value="Fumarylacetoacetase-like, C-terminal domain"/>
    <property type="match status" value="1"/>
</dbReference>
<reference evidence="4 5" key="1">
    <citation type="submission" date="2017-07" db="EMBL/GenBank/DDBJ databases">
        <title>Isolation and whole genome analysis of endospore-forming bacteria from heroin.</title>
        <authorList>
            <person name="Kalinowski J."/>
            <person name="Ahrens B."/>
            <person name="Al-Dilaimi A."/>
            <person name="Winkler A."/>
            <person name="Wibberg D."/>
            <person name="Schleenbecker U."/>
            <person name="Ruckert C."/>
            <person name="Wolfel R."/>
            <person name="Grass G."/>
        </authorList>
    </citation>
    <scope>NUCLEOTIDE SEQUENCE [LARGE SCALE GENOMIC DNA]</scope>
    <source>
        <strain evidence="4 5">7539</strain>
    </source>
</reference>
<dbReference type="AlphaFoldDB" id="A0A268NVN9"/>
<keyword evidence="4" id="KW-0413">Isomerase</keyword>
<dbReference type="GO" id="GO:0019752">
    <property type="term" value="P:carboxylic acid metabolic process"/>
    <property type="evidence" value="ECO:0007669"/>
    <property type="project" value="UniProtKB-ARBA"/>
</dbReference>
<keyword evidence="2" id="KW-0479">Metal-binding</keyword>
<evidence type="ECO:0000256" key="2">
    <source>
        <dbReference type="ARBA" id="ARBA00022723"/>
    </source>
</evidence>
<dbReference type="InterPro" id="IPR011234">
    <property type="entry name" value="Fumarylacetoacetase-like_C"/>
</dbReference>
<evidence type="ECO:0000256" key="1">
    <source>
        <dbReference type="ARBA" id="ARBA00010211"/>
    </source>
</evidence>
<protein>
    <submittedName>
        <fullName evidence="4">5-carboxymethyl-2-hydroxymuconate isomerase</fullName>
    </submittedName>
</protein>
<accession>A0A268NVN9</accession>
<dbReference type="Proteomes" id="UP000216207">
    <property type="component" value="Unassembled WGS sequence"/>
</dbReference>